<protein>
    <submittedName>
        <fullName evidence="2">Uncharacterized protein</fullName>
    </submittedName>
</protein>
<dbReference type="Proteomes" id="UP000003610">
    <property type="component" value="Unassembled WGS sequence"/>
</dbReference>
<name>E1KQY5_9BACT</name>
<reference evidence="2 3" key="1">
    <citation type="submission" date="2010-08" db="EMBL/GenBank/DDBJ databases">
        <authorList>
            <person name="Durkin A.S."/>
            <person name="Madupu R."/>
            <person name="Torralba M."/>
            <person name="Gillis M."/>
            <person name="Methe B."/>
            <person name="Sutton G."/>
            <person name="Nelson K.E."/>
        </authorList>
    </citation>
    <scope>NUCLEOTIDE SEQUENCE [LARGE SCALE GENOMIC DNA]</scope>
    <source>
        <strain evidence="2 3">FB035-09AN</strain>
    </source>
</reference>
<feature type="transmembrane region" description="Helical" evidence="1">
    <location>
        <begin position="21"/>
        <end position="47"/>
    </location>
</feature>
<sequence>MILASRDSSFSFMSSSCLCISLRLWICVSCCFCICCTWLCNFSILVFRFETSSCSFSLARSSSFSFPLPKREATPLVMAVAAVVAVFFNLSVRISDFTCFSSCSARFICSSLCRLAASMRCSSAFCFSMIKSFRSRCSLPVTAFDCPRSISRMSDARVCICIMSSSLSFRLFPVSWFIQSKTIWA</sequence>
<keyword evidence="1" id="KW-0472">Membrane</keyword>
<evidence type="ECO:0000256" key="1">
    <source>
        <dbReference type="SAM" id="Phobius"/>
    </source>
</evidence>
<proteinExistence type="predicted"/>
<keyword evidence="1" id="KW-0812">Transmembrane</keyword>
<dbReference type="AlphaFoldDB" id="E1KQY5"/>
<dbReference type="EMBL" id="AEDO01000035">
    <property type="protein sequence ID" value="EFL46188.1"/>
    <property type="molecule type" value="Genomic_DNA"/>
</dbReference>
<feature type="transmembrane region" description="Helical" evidence="1">
    <location>
        <begin position="73"/>
        <end position="92"/>
    </location>
</feature>
<accession>E1KQY5</accession>
<evidence type="ECO:0000313" key="3">
    <source>
        <dbReference type="Proteomes" id="UP000003610"/>
    </source>
</evidence>
<evidence type="ECO:0000313" key="2">
    <source>
        <dbReference type="EMBL" id="EFL46188.1"/>
    </source>
</evidence>
<comment type="caution">
    <text evidence="2">The sequence shown here is derived from an EMBL/GenBank/DDBJ whole genome shotgun (WGS) entry which is preliminary data.</text>
</comment>
<organism evidence="2 3">
    <name type="scientific">Prevotella disiens FB035-09AN</name>
    <dbReference type="NCBI Taxonomy" id="866771"/>
    <lineage>
        <taxon>Bacteria</taxon>
        <taxon>Pseudomonadati</taxon>
        <taxon>Bacteroidota</taxon>
        <taxon>Bacteroidia</taxon>
        <taxon>Bacteroidales</taxon>
        <taxon>Prevotellaceae</taxon>
        <taxon>Prevotella</taxon>
    </lineage>
</organism>
<keyword evidence="1" id="KW-1133">Transmembrane helix</keyword>
<gene>
    <name evidence="2" type="ORF">HMPREF9296_1216</name>
</gene>